<proteinExistence type="predicted"/>
<organism evidence="2 3">
    <name type="scientific">Dactylosporangium fulvum</name>
    <dbReference type="NCBI Taxonomy" id="53359"/>
    <lineage>
        <taxon>Bacteria</taxon>
        <taxon>Bacillati</taxon>
        <taxon>Actinomycetota</taxon>
        <taxon>Actinomycetes</taxon>
        <taxon>Micromonosporales</taxon>
        <taxon>Micromonosporaceae</taxon>
        <taxon>Dactylosporangium</taxon>
    </lineage>
</organism>
<dbReference type="InterPro" id="IPR053145">
    <property type="entry name" value="AB_hydrolase_Est10"/>
</dbReference>
<dbReference type="PANTHER" id="PTHR43265:SF1">
    <property type="entry name" value="ESTERASE ESTD"/>
    <property type="match status" value="1"/>
</dbReference>
<name>A0ABY5VR57_9ACTN</name>
<protein>
    <submittedName>
        <fullName evidence="2">Lysophospholipase</fullName>
    </submittedName>
</protein>
<keyword evidence="3" id="KW-1185">Reference proteome</keyword>
<reference evidence="2" key="1">
    <citation type="submission" date="2021-04" db="EMBL/GenBank/DDBJ databases">
        <authorList>
            <person name="Hartkoorn R.C."/>
            <person name="Beaudoing E."/>
            <person name="Hot D."/>
        </authorList>
    </citation>
    <scope>NUCLEOTIDE SEQUENCE</scope>
    <source>
        <strain evidence="2">NRRL B-16292</strain>
    </source>
</reference>
<dbReference type="RefSeq" id="WP_259857309.1">
    <property type="nucleotide sequence ID" value="NZ_CP073720.1"/>
</dbReference>
<dbReference type="Pfam" id="PF12146">
    <property type="entry name" value="Hydrolase_4"/>
    <property type="match status" value="1"/>
</dbReference>
<dbReference type="Proteomes" id="UP001059617">
    <property type="component" value="Chromosome"/>
</dbReference>
<dbReference type="PANTHER" id="PTHR43265">
    <property type="entry name" value="ESTERASE ESTD"/>
    <property type="match status" value="1"/>
</dbReference>
<reference evidence="2" key="2">
    <citation type="submission" date="2022-09" db="EMBL/GenBank/DDBJ databases">
        <title>Biosynthetic gene clusters of Dactylosporangioum fulvum.</title>
        <authorList>
            <person name="Caradec T."/>
        </authorList>
    </citation>
    <scope>NUCLEOTIDE SEQUENCE</scope>
    <source>
        <strain evidence="2">NRRL B-16292</strain>
    </source>
</reference>
<gene>
    <name evidence="2" type="ORF">Dfulv_30845</name>
</gene>
<dbReference type="InterPro" id="IPR029058">
    <property type="entry name" value="AB_hydrolase_fold"/>
</dbReference>
<dbReference type="EMBL" id="CP073720">
    <property type="protein sequence ID" value="UWP79551.1"/>
    <property type="molecule type" value="Genomic_DNA"/>
</dbReference>
<feature type="domain" description="Serine aminopeptidase S33" evidence="1">
    <location>
        <begin position="2"/>
        <end position="145"/>
    </location>
</feature>
<dbReference type="Gene3D" id="3.40.50.1820">
    <property type="entry name" value="alpha/beta hydrolase"/>
    <property type="match status" value="1"/>
</dbReference>
<evidence type="ECO:0000313" key="3">
    <source>
        <dbReference type="Proteomes" id="UP001059617"/>
    </source>
</evidence>
<dbReference type="InterPro" id="IPR022742">
    <property type="entry name" value="Hydrolase_4"/>
</dbReference>
<sequence>MRYDKRGVGASQGTFLAAGMHDNVDDARAALDALRARPDVDPGRVFVIGHSEGAILTVALLAGTAPAAGAVLLSPTARTGEEVLRWQAHRVAGDLPAPVRAVLRLLRVDIVAKVSRNHDKLRATGTDTVRLGGVRVNARWLREFMAYDPRLDLVRLDVLVLAVGGGKDIQSPPEDLTVIGWLSTRPAPEPRR</sequence>
<dbReference type="SUPFAM" id="SSF53474">
    <property type="entry name" value="alpha/beta-Hydrolases"/>
    <property type="match status" value="1"/>
</dbReference>
<evidence type="ECO:0000313" key="2">
    <source>
        <dbReference type="EMBL" id="UWP79551.1"/>
    </source>
</evidence>
<evidence type="ECO:0000259" key="1">
    <source>
        <dbReference type="Pfam" id="PF12146"/>
    </source>
</evidence>
<accession>A0ABY5VR57</accession>